<keyword evidence="1" id="KW-0175">Coiled coil</keyword>
<reference evidence="3 4" key="1">
    <citation type="journal article" date="2014" name="Genome Announc.">
        <title>Draft Genome Sequence of Streptomyces roseochromogenes subsp. oscitans DS 12.976, Producer of the Aminocoumarin Antibiotic Clorobiocin.</title>
        <authorList>
            <person name="Ruckert C."/>
            <person name="Kalinowski J."/>
            <person name="Heide L."/>
            <person name="Apel A.K."/>
        </authorList>
    </citation>
    <scope>NUCLEOTIDE SEQUENCE [LARGE SCALE GENOMIC DNA]</scope>
    <source>
        <strain evidence="3 4">DS 12.976</strain>
    </source>
</reference>
<dbReference type="PATRIC" id="fig|1352936.5.peg.6411"/>
<feature type="transmembrane region" description="Helical" evidence="2">
    <location>
        <begin position="65"/>
        <end position="87"/>
    </location>
</feature>
<comment type="caution">
    <text evidence="3">The sequence shown here is derived from an EMBL/GenBank/DDBJ whole genome shotgun (WGS) entry which is preliminary data.</text>
</comment>
<evidence type="ECO:0000256" key="1">
    <source>
        <dbReference type="SAM" id="Coils"/>
    </source>
</evidence>
<dbReference type="STRING" id="1352936.M878_30790"/>
<organism evidence="3 4">
    <name type="scientific">Streptomyces roseochromogenus subsp. oscitans DS 12.976</name>
    <dbReference type="NCBI Taxonomy" id="1352936"/>
    <lineage>
        <taxon>Bacteria</taxon>
        <taxon>Bacillati</taxon>
        <taxon>Actinomycetota</taxon>
        <taxon>Actinomycetes</taxon>
        <taxon>Kitasatosporales</taxon>
        <taxon>Streptomycetaceae</taxon>
        <taxon>Streptomyces</taxon>
    </lineage>
</organism>
<accession>V6JX49</accession>
<protein>
    <submittedName>
        <fullName evidence="3">Uncharacterized protein</fullName>
    </submittedName>
</protein>
<keyword evidence="4" id="KW-1185">Reference proteome</keyword>
<keyword evidence="2" id="KW-0812">Transmembrane</keyword>
<dbReference type="Proteomes" id="UP000017984">
    <property type="component" value="Chromosome"/>
</dbReference>
<keyword evidence="2" id="KW-0472">Membrane</keyword>
<dbReference type="RefSeq" id="WP_023550862.1">
    <property type="nucleotide sequence ID" value="NZ_CM002285.1"/>
</dbReference>
<evidence type="ECO:0000313" key="3">
    <source>
        <dbReference type="EMBL" id="EST24402.1"/>
    </source>
</evidence>
<evidence type="ECO:0000313" key="4">
    <source>
        <dbReference type="Proteomes" id="UP000017984"/>
    </source>
</evidence>
<evidence type="ECO:0000256" key="2">
    <source>
        <dbReference type="SAM" id="Phobius"/>
    </source>
</evidence>
<dbReference type="HOGENOM" id="CLU_2453426_0_0_11"/>
<sequence>MTTPQPPTTVDLLVVLTRLETKLDAATAGIADHETRLRAAEATALTEEDVQHLRADVEALKRNRWPLPAIGALAGVGGAIAGLVALFQR</sequence>
<dbReference type="EMBL" id="AWQX01000267">
    <property type="protein sequence ID" value="EST24402.1"/>
    <property type="molecule type" value="Genomic_DNA"/>
</dbReference>
<feature type="coiled-coil region" evidence="1">
    <location>
        <begin position="16"/>
        <end position="63"/>
    </location>
</feature>
<gene>
    <name evidence="3" type="ORF">M878_30790</name>
</gene>
<keyword evidence="2" id="KW-1133">Transmembrane helix</keyword>
<name>V6JX49_STRRC</name>
<proteinExistence type="predicted"/>
<dbReference type="AlphaFoldDB" id="V6JX49"/>